<dbReference type="GO" id="GO:0016491">
    <property type="term" value="F:oxidoreductase activity"/>
    <property type="evidence" value="ECO:0007669"/>
    <property type="project" value="UniProtKB-KW"/>
</dbReference>
<dbReference type="Gene3D" id="3.40.50.720">
    <property type="entry name" value="NAD(P)-binding Rossmann-like Domain"/>
    <property type="match status" value="1"/>
</dbReference>
<dbReference type="SUPFAM" id="SSF51735">
    <property type="entry name" value="NAD(P)-binding Rossmann-fold domains"/>
    <property type="match status" value="1"/>
</dbReference>
<dbReference type="STRING" id="471514.AN477_15345"/>
<comment type="caution">
    <text evidence="4">The sequence shown here is derived from an EMBL/GenBank/DDBJ whole genome shotgun (WGS) entry which is preliminary data.</text>
</comment>
<dbReference type="Pfam" id="PF00106">
    <property type="entry name" value="adh_short"/>
    <property type="match status" value="1"/>
</dbReference>
<accession>A0A0P9CTD0</accession>
<dbReference type="PANTHER" id="PTHR43157:SF64">
    <property type="entry name" value="RETINOL DEHYDROGENASE 14"/>
    <property type="match status" value="1"/>
</dbReference>
<name>A0A0P9CTD0_9BACL</name>
<dbReference type="Proteomes" id="UP000050482">
    <property type="component" value="Unassembled WGS sequence"/>
</dbReference>
<evidence type="ECO:0000256" key="2">
    <source>
        <dbReference type="ARBA" id="ARBA00023002"/>
    </source>
</evidence>
<dbReference type="InterPro" id="IPR002347">
    <property type="entry name" value="SDR_fam"/>
</dbReference>
<evidence type="ECO:0000256" key="3">
    <source>
        <dbReference type="RuleBase" id="RU000363"/>
    </source>
</evidence>
<dbReference type="PRINTS" id="PR00081">
    <property type="entry name" value="GDHRDH"/>
</dbReference>
<keyword evidence="5" id="KW-1185">Reference proteome</keyword>
<comment type="similarity">
    <text evidence="1 3">Belongs to the short-chain dehydrogenases/reductases (SDR) family.</text>
</comment>
<dbReference type="PANTHER" id="PTHR43157">
    <property type="entry name" value="PHOSPHATIDYLINOSITOL-GLYCAN BIOSYNTHESIS CLASS F PROTEIN-RELATED"/>
    <property type="match status" value="1"/>
</dbReference>
<evidence type="ECO:0000313" key="5">
    <source>
        <dbReference type="Proteomes" id="UP000050482"/>
    </source>
</evidence>
<keyword evidence="2" id="KW-0560">Oxidoreductase</keyword>
<dbReference type="AlphaFoldDB" id="A0A0P9CTD0"/>
<dbReference type="InterPro" id="IPR036291">
    <property type="entry name" value="NAD(P)-bd_dom_sf"/>
</dbReference>
<dbReference type="PROSITE" id="PS00061">
    <property type="entry name" value="ADH_SHORT"/>
    <property type="match status" value="1"/>
</dbReference>
<organism evidence="4 5">
    <name type="scientific">Alicyclobacillus ferrooxydans</name>
    <dbReference type="NCBI Taxonomy" id="471514"/>
    <lineage>
        <taxon>Bacteria</taxon>
        <taxon>Bacillati</taxon>
        <taxon>Bacillota</taxon>
        <taxon>Bacilli</taxon>
        <taxon>Bacillales</taxon>
        <taxon>Alicyclobacillaceae</taxon>
        <taxon>Alicyclobacillus</taxon>
    </lineage>
</organism>
<protein>
    <submittedName>
        <fullName evidence="4">Short-chain dehydrogenase</fullName>
    </submittedName>
</protein>
<gene>
    <name evidence="4" type="ORF">AN477_15345</name>
</gene>
<evidence type="ECO:0000313" key="4">
    <source>
        <dbReference type="EMBL" id="KPV42904.1"/>
    </source>
</evidence>
<proteinExistence type="inferred from homology"/>
<dbReference type="OrthoDB" id="9809821at2"/>
<evidence type="ECO:0000256" key="1">
    <source>
        <dbReference type="ARBA" id="ARBA00006484"/>
    </source>
</evidence>
<reference evidence="4 5" key="1">
    <citation type="submission" date="2015-09" db="EMBL/GenBank/DDBJ databases">
        <title>Draft genome sequence of Alicyclobacillus ferrooxydans DSM 22381.</title>
        <authorList>
            <person name="Hemp J."/>
        </authorList>
    </citation>
    <scope>NUCLEOTIDE SEQUENCE [LARGE SCALE GENOMIC DNA]</scope>
    <source>
        <strain evidence="4 5">TC-34</strain>
    </source>
</reference>
<dbReference type="NCBIfam" id="NF004846">
    <property type="entry name" value="PRK06197.1"/>
    <property type="match status" value="1"/>
</dbReference>
<dbReference type="CDD" id="cd05327">
    <property type="entry name" value="retinol-DH_like_SDR_c_like"/>
    <property type="match status" value="1"/>
</dbReference>
<sequence length="308" mass="33179">MNRWTETDIPNQNGRFVIVTGATSGLGYETARALAAKGAEVVLAVRNLSKGRDTVQRIQSLTKGAKVEVELLDLASLNSVAEFCNRMIHRDRPIDILVNNAGVMAVPNRQTTQDGFELQFGTNHLGHFALTGQLLPLIQKASAPRVVSVSSIVHRYGKINFDDLQSQGRYGPMKVYGQSKLAVLQFALELQRRSDRHGWGILSCAAHPGFARTGLQTAGPNLGKPEGAKSRDGYALISFLSQDAASGALPSLYGATSPNAQGGAYYGPSGGFELKGTPVPAKLSRRARDEKTASELWNVSERLTGVKF</sequence>
<dbReference type="NCBIfam" id="NF004513">
    <property type="entry name" value="PRK05854.1"/>
    <property type="match status" value="1"/>
</dbReference>
<dbReference type="RefSeq" id="WP_054970046.1">
    <property type="nucleotide sequence ID" value="NZ_LJCO01000068.1"/>
</dbReference>
<dbReference type="PRINTS" id="PR00080">
    <property type="entry name" value="SDRFAMILY"/>
</dbReference>
<dbReference type="PATRIC" id="fig|471514.4.peg.3364"/>
<dbReference type="InterPro" id="IPR020904">
    <property type="entry name" value="Sc_DH/Rdtase_CS"/>
</dbReference>
<dbReference type="EMBL" id="LJCO01000068">
    <property type="protein sequence ID" value="KPV42904.1"/>
    <property type="molecule type" value="Genomic_DNA"/>
</dbReference>